<organism evidence="1 2">
    <name type="scientific">Morganella psychrotolerans</name>
    <dbReference type="NCBI Taxonomy" id="368603"/>
    <lineage>
        <taxon>Bacteria</taxon>
        <taxon>Pseudomonadati</taxon>
        <taxon>Pseudomonadota</taxon>
        <taxon>Gammaproteobacteria</taxon>
        <taxon>Enterobacterales</taxon>
        <taxon>Morganellaceae</taxon>
        <taxon>Morganella</taxon>
    </lineage>
</organism>
<evidence type="ECO:0000313" key="1">
    <source>
        <dbReference type="EMBL" id="OBU03055.1"/>
    </source>
</evidence>
<dbReference type="STRING" id="368603.AYY16_14845"/>
<protein>
    <recommendedName>
        <fullName evidence="3">DUF2509 family protein</fullName>
    </recommendedName>
</protein>
<proteinExistence type="predicted"/>
<gene>
    <name evidence="1" type="ORF">AYY17_11970</name>
</gene>
<comment type="caution">
    <text evidence="1">The sequence shown here is derived from an EMBL/GenBank/DDBJ whole genome shotgun (WGS) entry which is preliminary data.</text>
</comment>
<dbReference type="EMBL" id="LZEX01000044">
    <property type="protein sequence ID" value="OBU03055.1"/>
    <property type="molecule type" value="Genomic_DNA"/>
</dbReference>
<dbReference type="AlphaFoldDB" id="A0A1B8H1U9"/>
<dbReference type="Proteomes" id="UP000092247">
    <property type="component" value="Unassembled WGS sequence"/>
</dbReference>
<dbReference type="InterPro" id="IPR019652">
    <property type="entry name" value="DUF2509"/>
</dbReference>
<name>A0A1B8H1U9_9GAMM</name>
<dbReference type="Pfam" id="PF10713">
    <property type="entry name" value="DUF2509"/>
    <property type="match status" value="1"/>
</dbReference>
<evidence type="ECO:0000313" key="2">
    <source>
        <dbReference type="Proteomes" id="UP000092247"/>
    </source>
</evidence>
<sequence>MMMIMLLLGVALMLLSVLHRFYQTEWRNGQDEIAFYQADAGAASALAWGMTLHWSRSSLVREPLYCRTAADPALKSCLRRLKGNRFLLQGSSFSPWFRQNISHYQLVTATMQGNEITLTAQAQGWSDFCPPDLKPGCAGHSETGERDE</sequence>
<evidence type="ECO:0008006" key="3">
    <source>
        <dbReference type="Google" id="ProtNLM"/>
    </source>
</evidence>
<reference evidence="1 2" key="1">
    <citation type="submission" date="2016-06" db="EMBL/GenBank/DDBJ databases">
        <authorList>
            <person name="Kjaerup R.B."/>
            <person name="Dalgaard T.S."/>
            <person name="Juul-Madsen H.R."/>
        </authorList>
    </citation>
    <scope>NUCLEOTIDE SEQUENCE [LARGE SCALE GENOMIC DNA]</scope>
    <source>
        <strain evidence="1 2">GCSL-Mp3</strain>
    </source>
</reference>
<accession>A0A1B8H1U9</accession>